<sequence length="674" mass="78295">MVYGHLGDAETLRVIEPKHIELENKIRGKTLFRDKFEFRYWVDNFSEIVAIKGGKKNTEDVAAPWANLDHADRELYEKLSVEGQKGFRPVWESLPKAEKSDHWPHLSLYLLHTAPDLAWEFLYVTCQSEDRPVLKKVFKYLDFLSKHYSSKIRNQPLRGISFDDMVKVCLDPEFWPVVYGPQRAMRLYICRATEEELRRAYALVLERETNVKPGTWLCFLNRFLHYGDSETALEALSRLPERDLQGRTEHEEGVRFHCAKLLKQDFVRDEADGRNFVILPRLLKMGIRPSMEMMNIVLHNAFKTGDSQLGHDVFKYMKTQNMSDEYTYITLLRDAVARRDSDRVRELSDEIQLRPDLSQSPYITSKLMHAHYIFIVKPSVKNPDAVPSVVFHSLLDMYNRLFDLQPLRDLAILPPQYVPAVPGANNPPPAVALFLIVSAYIRCQTKISIVHRVQTKFRSLVWEGHPTIAPMGATDHIYNEFLAFFRRHPLGLRPAVRLVEDMQQTWEEFERRPRDGAPDKSAITPAKPTIWTWNILLSTFVFKRQPYAVERVLKMMAKYGVQFDSVTWNTLLGNHVAKQDIKAAARIMKSMEEDGVAFDRHTMKTVGYFRDPERLWRAVRALDKEPELAVDQVSLDWQDSPTAKAKVLHDEADEDEDEDDKLLEKGLQRLIKKA</sequence>
<accession>A0A2I2FTP7</accession>
<dbReference type="RefSeq" id="XP_024699317.1">
    <property type="nucleotide sequence ID" value="XM_024844877.1"/>
</dbReference>
<dbReference type="AlphaFoldDB" id="A0A2I2FTP7"/>
<organism evidence="2 3">
    <name type="scientific">Aspergillus steynii IBT 23096</name>
    <dbReference type="NCBI Taxonomy" id="1392250"/>
    <lineage>
        <taxon>Eukaryota</taxon>
        <taxon>Fungi</taxon>
        <taxon>Dikarya</taxon>
        <taxon>Ascomycota</taxon>
        <taxon>Pezizomycotina</taxon>
        <taxon>Eurotiomycetes</taxon>
        <taxon>Eurotiomycetidae</taxon>
        <taxon>Eurotiales</taxon>
        <taxon>Aspergillaceae</taxon>
        <taxon>Aspergillus</taxon>
        <taxon>Aspergillus subgen. Circumdati</taxon>
    </lineage>
</organism>
<dbReference type="GO" id="GO:0005739">
    <property type="term" value="C:mitochondrion"/>
    <property type="evidence" value="ECO:0007669"/>
    <property type="project" value="TreeGrafter"/>
</dbReference>
<protein>
    <submittedName>
        <fullName evidence="2">Pentatricopeptide repeat protein</fullName>
    </submittedName>
</protein>
<dbReference type="EMBL" id="MSFO01000010">
    <property type="protein sequence ID" value="PLB44015.1"/>
    <property type="molecule type" value="Genomic_DNA"/>
</dbReference>
<reference evidence="2 3" key="1">
    <citation type="submission" date="2016-12" db="EMBL/GenBank/DDBJ databases">
        <title>The genomes of Aspergillus section Nigri reveals drivers in fungal speciation.</title>
        <authorList>
            <consortium name="DOE Joint Genome Institute"/>
            <person name="Vesth T.C."/>
            <person name="Nybo J."/>
            <person name="Theobald S."/>
            <person name="Brandl J."/>
            <person name="Frisvad J.C."/>
            <person name="Nielsen K.F."/>
            <person name="Lyhne E.K."/>
            <person name="Kogle M.E."/>
            <person name="Kuo A."/>
            <person name="Riley R."/>
            <person name="Clum A."/>
            <person name="Nolan M."/>
            <person name="Lipzen A."/>
            <person name="Salamov A."/>
            <person name="Henrissat B."/>
            <person name="Wiebenga A."/>
            <person name="De Vries R.P."/>
            <person name="Grigoriev I.V."/>
            <person name="Mortensen U.H."/>
            <person name="Andersen M.R."/>
            <person name="Baker S.E."/>
        </authorList>
    </citation>
    <scope>NUCLEOTIDE SEQUENCE [LARGE SCALE GENOMIC DNA]</scope>
    <source>
        <strain evidence="2 3">IBT 23096</strain>
    </source>
</reference>
<dbReference type="GO" id="GO:0140053">
    <property type="term" value="P:mitochondrial gene expression"/>
    <property type="evidence" value="ECO:0007669"/>
    <property type="project" value="TreeGrafter"/>
</dbReference>
<name>A0A2I2FTP7_9EURO</name>
<dbReference type="GeneID" id="36552577"/>
<proteinExistence type="predicted"/>
<dbReference type="Proteomes" id="UP000234275">
    <property type="component" value="Unassembled WGS sequence"/>
</dbReference>
<dbReference type="PROSITE" id="PS51375">
    <property type="entry name" value="PPR"/>
    <property type="match status" value="1"/>
</dbReference>
<dbReference type="Pfam" id="PF13812">
    <property type="entry name" value="PPR_3"/>
    <property type="match status" value="1"/>
</dbReference>
<gene>
    <name evidence="2" type="ORF">P170DRAFT_368752</name>
</gene>
<comment type="caution">
    <text evidence="2">The sequence shown here is derived from an EMBL/GenBank/DDBJ whole genome shotgun (WGS) entry which is preliminary data.</text>
</comment>
<dbReference type="InterPro" id="IPR002885">
    <property type="entry name" value="PPR_rpt"/>
</dbReference>
<dbReference type="PANTHER" id="PTHR47938">
    <property type="entry name" value="RESPIRATORY COMPLEX I CHAPERONE (CIA84), PUTATIVE (AFU_ORTHOLOGUE AFUA_2G06020)-RELATED"/>
    <property type="match status" value="1"/>
</dbReference>
<evidence type="ECO:0000313" key="3">
    <source>
        <dbReference type="Proteomes" id="UP000234275"/>
    </source>
</evidence>
<dbReference type="Gene3D" id="1.25.40.10">
    <property type="entry name" value="Tetratricopeptide repeat domain"/>
    <property type="match status" value="2"/>
</dbReference>
<evidence type="ECO:0000313" key="2">
    <source>
        <dbReference type="EMBL" id="PLB44015.1"/>
    </source>
</evidence>
<dbReference type="STRING" id="1392250.A0A2I2FTP7"/>
<dbReference type="PANTHER" id="PTHR47938:SF35">
    <property type="entry name" value="PENTATRICOPEPTIDE REPEAT-CONTAINING PROTEIN 4, MITOCHONDRIAL-RELATED"/>
    <property type="match status" value="1"/>
</dbReference>
<feature type="repeat" description="PPR" evidence="1">
    <location>
        <begin position="564"/>
        <end position="598"/>
    </location>
</feature>
<dbReference type="GO" id="GO:0003729">
    <property type="term" value="F:mRNA binding"/>
    <property type="evidence" value="ECO:0007669"/>
    <property type="project" value="TreeGrafter"/>
</dbReference>
<evidence type="ECO:0000256" key="1">
    <source>
        <dbReference type="PROSITE-ProRule" id="PRU00708"/>
    </source>
</evidence>
<keyword evidence="3" id="KW-1185">Reference proteome</keyword>
<dbReference type="InterPro" id="IPR011990">
    <property type="entry name" value="TPR-like_helical_dom_sf"/>
</dbReference>
<dbReference type="VEuPathDB" id="FungiDB:P170DRAFT_368752"/>
<dbReference type="OrthoDB" id="185373at2759"/>